<accession>A0A8X8B1G2</accession>
<dbReference type="OrthoDB" id="1922979at2759"/>
<keyword evidence="2" id="KW-1185">Reference proteome</keyword>
<evidence type="ECO:0000313" key="2">
    <source>
        <dbReference type="Proteomes" id="UP000886595"/>
    </source>
</evidence>
<dbReference type="Gene3D" id="1.10.510.10">
    <property type="entry name" value="Transferase(Phosphotransferase) domain 1"/>
    <property type="match status" value="1"/>
</dbReference>
<dbReference type="Proteomes" id="UP000886595">
    <property type="component" value="Unassembled WGS sequence"/>
</dbReference>
<dbReference type="SUPFAM" id="SSF56112">
    <property type="entry name" value="Protein kinase-like (PK-like)"/>
    <property type="match status" value="1"/>
</dbReference>
<comment type="caution">
    <text evidence="1">The sequence shown here is derived from an EMBL/GenBank/DDBJ whole genome shotgun (WGS) entry which is preliminary data.</text>
</comment>
<sequence>MAVLSPPFRSALLRFWEARNVRRGGELMGVHMLLLDSQVEQMHKIFKLCGSPSEEYWIRSRLRHATIFKLQHQHKRCLADTYKDLIPSSALALLDVLLAVEPKARGTTSSALQSEVLTYELF</sequence>
<dbReference type="EMBL" id="JAAMPC010000004">
    <property type="protein sequence ID" value="KAG2317457.1"/>
    <property type="molecule type" value="Genomic_DNA"/>
</dbReference>
<dbReference type="AlphaFoldDB" id="A0A8X8B1G2"/>
<evidence type="ECO:0000313" key="1">
    <source>
        <dbReference type="EMBL" id="KAG2317457.1"/>
    </source>
</evidence>
<dbReference type="InterPro" id="IPR011009">
    <property type="entry name" value="Kinase-like_dom_sf"/>
</dbReference>
<organism evidence="1 2">
    <name type="scientific">Brassica carinata</name>
    <name type="common">Ethiopian mustard</name>
    <name type="synonym">Abyssinian cabbage</name>
    <dbReference type="NCBI Taxonomy" id="52824"/>
    <lineage>
        <taxon>Eukaryota</taxon>
        <taxon>Viridiplantae</taxon>
        <taxon>Streptophyta</taxon>
        <taxon>Embryophyta</taxon>
        <taxon>Tracheophyta</taxon>
        <taxon>Spermatophyta</taxon>
        <taxon>Magnoliopsida</taxon>
        <taxon>eudicotyledons</taxon>
        <taxon>Gunneridae</taxon>
        <taxon>Pentapetalae</taxon>
        <taxon>rosids</taxon>
        <taxon>malvids</taxon>
        <taxon>Brassicales</taxon>
        <taxon>Brassicaceae</taxon>
        <taxon>Brassiceae</taxon>
        <taxon>Brassica</taxon>
    </lineage>
</organism>
<proteinExistence type="predicted"/>
<gene>
    <name evidence="1" type="ORF">Bca52824_020579</name>
</gene>
<protein>
    <submittedName>
        <fullName evidence="1">Uncharacterized protein</fullName>
    </submittedName>
</protein>
<name>A0A8X8B1G2_BRACI</name>
<reference evidence="1 2" key="1">
    <citation type="submission" date="2020-02" db="EMBL/GenBank/DDBJ databases">
        <authorList>
            <person name="Ma Q."/>
            <person name="Huang Y."/>
            <person name="Song X."/>
            <person name="Pei D."/>
        </authorList>
    </citation>
    <scope>NUCLEOTIDE SEQUENCE [LARGE SCALE GENOMIC DNA]</scope>
    <source>
        <strain evidence="1">Sxm20200214</strain>
        <tissue evidence="1">Leaf</tissue>
    </source>
</reference>